<dbReference type="GO" id="GO:0016787">
    <property type="term" value="F:hydrolase activity"/>
    <property type="evidence" value="ECO:0007669"/>
    <property type="project" value="UniProtKB-KW"/>
</dbReference>
<dbReference type="EC" id="3.1.1.103" evidence="2"/>
<dbReference type="InterPro" id="IPR012338">
    <property type="entry name" value="Beta-lactam/transpept-like"/>
</dbReference>
<dbReference type="InterPro" id="IPR001466">
    <property type="entry name" value="Beta-lactam-related"/>
</dbReference>
<dbReference type="RefSeq" id="WP_377983645.1">
    <property type="nucleotide sequence ID" value="NZ_JBBKXZ010000003.1"/>
</dbReference>
<comment type="caution">
    <text evidence="2">The sequence shown here is derived from an EMBL/GenBank/DDBJ whole genome shotgun (WGS) entry which is preliminary data.</text>
</comment>
<protein>
    <submittedName>
        <fullName evidence="2">Serine hydrolase domain-containing protein</fullName>
        <ecNumber evidence="2">3.1.1.103</ecNumber>
    </submittedName>
</protein>
<dbReference type="Gene3D" id="3.40.710.10">
    <property type="entry name" value="DD-peptidase/beta-lactamase superfamily"/>
    <property type="match status" value="1"/>
</dbReference>
<dbReference type="Proteomes" id="UP001598138">
    <property type="component" value="Unassembled WGS sequence"/>
</dbReference>
<organism evidence="2 3">
    <name type="scientific">Aquirufa avitistagni</name>
    <dbReference type="NCBI Taxonomy" id="3104728"/>
    <lineage>
        <taxon>Bacteria</taxon>
        <taxon>Pseudomonadati</taxon>
        <taxon>Bacteroidota</taxon>
        <taxon>Cytophagia</taxon>
        <taxon>Cytophagales</taxon>
        <taxon>Flectobacillaceae</taxon>
        <taxon>Aquirufa</taxon>
    </lineage>
</organism>
<dbReference type="Pfam" id="PF00144">
    <property type="entry name" value="Beta-lactamase"/>
    <property type="match status" value="1"/>
</dbReference>
<dbReference type="EMBL" id="JBBKXZ010000003">
    <property type="protein sequence ID" value="MFD3394769.1"/>
    <property type="molecule type" value="Genomic_DNA"/>
</dbReference>
<gene>
    <name evidence="2" type="ORF">U0R10_09050</name>
</gene>
<keyword evidence="2" id="KW-0378">Hydrolase</keyword>
<proteinExistence type="predicted"/>
<reference evidence="2 3" key="1">
    <citation type="submission" date="2024-03" db="EMBL/GenBank/DDBJ databases">
        <title>Aquirufa genome sequencing.</title>
        <authorList>
            <person name="Pitt A."/>
            <person name="Hahn M.W."/>
        </authorList>
    </citation>
    <scope>NUCLEOTIDE SEQUENCE [LARGE SCALE GENOMIC DNA]</scope>
    <source>
        <strain evidence="2 3">OSTEICH-129V</strain>
    </source>
</reference>
<keyword evidence="3" id="KW-1185">Reference proteome</keyword>
<feature type="domain" description="Beta-lactamase-related" evidence="1">
    <location>
        <begin position="72"/>
        <end position="382"/>
    </location>
</feature>
<dbReference type="SUPFAM" id="SSF56601">
    <property type="entry name" value="beta-lactamase/transpeptidase-like"/>
    <property type="match status" value="1"/>
</dbReference>
<evidence type="ECO:0000259" key="1">
    <source>
        <dbReference type="Pfam" id="PF00144"/>
    </source>
</evidence>
<evidence type="ECO:0000313" key="3">
    <source>
        <dbReference type="Proteomes" id="UP001598138"/>
    </source>
</evidence>
<name>A0ABW6DD05_9BACT</name>
<dbReference type="PANTHER" id="PTHR46825:SF9">
    <property type="entry name" value="BETA-LACTAMASE-RELATED DOMAIN-CONTAINING PROTEIN"/>
    <property type="match status" value="1"/>
</dbReference>
<sequence length="421" mass="48193">MKRLIEYMNQLPKRSKILGLVGITLFIGILILANSHPSQSFFHVKTVTEKRNDSLANLYNPQIAQQKSIKLDTFFTKLREKSGFNGAVLITQYGKIIYKKGFGYSNYFTKSAINTHTHFQLASVSKQFTAVAIMQLKEKGLLNYDDAIYKHIPGFPYDSSLTIRSLLTHRSGLSDYAYNMDKVYDKKIPLTNQKVVEMMIRLKPHIDYRPNAKFSYNNTNYMLLAYIVEKLSGLGFREYLKKNIFEPAGMSESFVYDPMHPEMLKTAATGYVPRRGGPVVSEFNHLDGVTGDKGIYSTVEDLYHWDMALNEEKLVKYTTLEEAFTPQHTTPKVLPKNYGFGWRLTQLENGDWLTYHTGWWHGFKNYYLHNPKDNSAIIILGNMANHALAKVNIVQSILYPEKSALFMKGEPLPLEFTLGGN</sequence>
<evidence type="ECO:0000313" key="2">
    <source>
        <dbReference type="EMBL" id="MFD3394769.1"/>
    </source>
</evidence>
<dbReference type="InterPro" id="IPR050491">
    <property type="entry name" value="AmpC-like"/>
</dbReference>
<dbReference type="PANTHER" id="PTHR46825">
    <property type="entry name" value="D-ALANYL-D-ALANINE-CARBOXYPEPTIDASE/ENDOPEPTIDASE AMPH"/>
    <property type="match status" value="1"/>
</dbReference>
<accession>A0ABW6DD05</accession>